<keyword evidence="3" id="KW-0539">Nucleus</keyword>
<dbReference type="GO" id="GO:0045944">
    <property type="term" value="P:positive regulation of transcription by RNA polymerase II"/>
    <property type="evidence" value="ECO:0007669"/>
    <property type="project" value="TreeGrafter"/>
</dbReference>
<comment type="subcellular location">
    <subcellularLocation>
        <location evidence="1">Nucleus</location>
    </subcellularLocation>
</comment>
<dbReference type="Pfam" id="PF18428">
    <property type="entry name" value="BRCT_3"/>
    <property type="match status" value="1"/>
</dbReference>
<dbReference type="PROSITE" id="PS50172">
    <property type="entry name" value="BRCT"/>
    <property type="match status" value="1"/>
</dbReference>
<evidence type="ECO:0000313" key="6">
    <source>
        <dbReference type="EnsemblMetazoa" id="AEPI006228-PA"/>
    </source>
</evidence>
<name>A0A182PH19_9DIPT</name>
<dbReference type="InterPro" id="IPR047252">
    <property type="entry name" value="TP53BP1-like"/>
</dbReference>
<dbReference type="EnsemblMetazoa" id="AEPI006228-RA">
    <property type="protein sequence ID" value="AEPI006228-PA"/>
    <property type="gene ID" value="AEPI006228"/>
</dbReference>
<dbReference type="Gene3D" id="3.40.50.10190">
    <property type="entry name" value="BRCT domain"/>
    <property type="match status" value="2"/>
</dbReference>
<accession>A0A182PH19</accession>
<evidence type="ECO:0000313" key="7">
    <source>
        <dbReference type="Proteomes" id="UP000075885"/>
    </source>
</evidence>
<dbReference type="CDD" id="cd17724">
    <property type="entry name" value="BRCT_p53bp1_rpt2"/>
    <property type="match status" value="1"/>
</dbReference>
<dbReference type="STRING" id="199890.A0A182PH19"/>
<feature type="domain" description="BRCT" evidence="5">
    <location>
        <begin position="107"/>
        <end position="194"/>
    </location>
</feature>
<reference evidence="6" key="2">
    <citation type="submission" date="2020-05" db="UniProtKB">
        <authorList>
            <consortium name="EnsemblMetazoa"/>
        </authorList>
    </citation>
    <scope>IDENTIFICATION</scope>
    <source>
        <strain evidence="6">Epiroticus2</strain>
    </source>
</reference>
<protein>
    <submittedName>
        <fullName evidence="6">BRCT domain-containing protein</fullName>
    </submittedName>
</protein>
<organism evidence="6 7">
    <name type="scientific">Anopheles epiroticus</name>
    <dbReference type="NCBI Taxonomy" id="199890"/>
    <lineage>
        <taxon>Eukaryota</taxon>
        <taxon>Metazoa</taxon>
        <taxon>Ecdysozoa</taxon>
        <taxon>Arthropoda</taxon>
        <taxon>Hexapoda</taxon>
        <taxon>Insecta</taxon>
        <taxon>Pterygota</taxon>
        <taxon>Neoptera</taxon>
        <taxon>Endopterygota</taxon>
        <taxon>Diptera</taxon>
        <taxon>Nematocera</taxon>
        <taxon>Culicoidea</taxon>
        <taxon>Culicidae</taxon>
        <taxon>Anophelinae</taxon>
        <taxon>Anopheles</taxon>
    </lineage>
</organism>
<dbReference type="AlphaFoldDB" id="A0A182PH19"/>
<dbReference type="InterPro" id="IPR036420">
    <property type="entry name" value="BRCT_dom_sf"/>
</dbReference>
<evidence type="ECO:0000256" key="1">
    <source>
        <dbReference type="ARBA" id="ARBA00004123"/>
    </source>
</evidence>
<keyword evidence="7" id="KW-1185">Reference proteome</keyword>
<dbReference type="PANTHER" id="PTHR15321">
    <property type="entry name" value="TUMOR SUPPRESSOR P53-BINDING PROTEIN 1"/>
    <property type="match status" value="1"/>
</dbReference>
<dbReference type="GO" id="GO:0000077">
    <property type="term" value="P:DNA damage checkpoint signaling"/>
    <property type="evidence" value="ECO:0007669"/>
    <property type="project" value="TreeGrafter"/>
</dbReference>
<proteinExistence type="predicted"/>
<dbReference type="SUPFAM" id="SSF52113">
    <property type="entry name" value="BRCT domain"/>
    <property type="match status" value="2"/>
</dbReference>
<dbReference type="InterPro" id="IPR047249">
    <property type="entry name" value="BRCT_p53bp1-like_rpt1"/>
</dbReference>
<evidence type="ECO:0000256" key="2">
    <source>
        <dbReference type="ARBA" id="ARBA00022763"/>
    </source>
</evidence>
<keyword evidence="2" id="KW-0227">DNA damage</keyword>
<dbReference type="VEuPathDB" id="VectorBase:AEPI006228"/>
<dbReference type="Proteomes" id="UP000075885">
    <property type="component" value="Unassembled WGS sequence"/>
</dbReference>
<dbReference type="InterPro" id="IPR001357">
    <property type="entry name" value="BRCT_dom"/>
</dbReference>
<sequence>KQLPPPESNISECSDVSDGYEEDVPVPTSPETGLDAVNGVQPELQRTEQESELECMRLANEYFGSDRILDSDLLNQLLGPIPNNAKTLFRNKHFLLSCTVPSKGTAASAKVFANTPFVKQHIRLQIEAGGGKVYHFFEDVPKNKYKQCKLIAPRPSTTAMYVQCLASDIVAVSHEWIIQCCQVLMLVDHKPYVLPAGWSFLENRFIDWSCGRAKDKRPSATPFVSVCINVASLCKDFNDFWSRVCKLAGGTVRLIKTESDITENLTGYLLTDQEFPEEIKIKAARNGLLVVSTVWVVQCLIMGRVCHPSCNEKLTQIYQEDDY</sequence>
<dbReference type="GO" id="GO:0005634">
    <property type="term" value="C:nucleus"/>
    <property type="evidence" value="ECO:0007669"/>
    <property type="project" value="UniProtKB-SubCell"/>
</dbReference>
<evidence type="ECO:0000256" key="4">
    <source>
        <dbReference type="SAM" id="MobiDB-lite"/>
    </source>
</evidence>
<reference evidence="7" key="1">
    <citation type="submission" date="2013-03" db="EMBL/GenBank/DDBJ databases">
        <title>The Genome Sequence of Anopheles epiroticus epiroticus2.</title>
        <authorList>
            <consortium name="The Broad Institute Genomics Platform"/>
            <person name="Neafsey D.E."/>
            <person name="Howell P."/>
            <person name="Walker B."/>
            <person name="Young S.K."/>
            <person name="Zeng Q."/>
            <person name="Gargeya S."/>
            <person name="Fitzgerald M."/>
            <person name="Haas B."/>
            <person name="Abouelleil A."/>
            <person name="Allen A.W."/>
            <person name="Alvarado L."/>
            <person name="Arachchi H.M."/>
            <person name="Berlin A.M."/>
            <person name="Chapman S.B."/>
            <person name="Gainer-Dewar J."/>
            <person name="Goldberg J."/>
            <person name="Griggs A."/>
            <person name="Gujja S."/>
            <person name="Hansen M."/>
            <person name="Howarth C."/>
            <person name="Imamovic A."/>
            <person name="Ireland A."/>
            <person name="Larimer J."/>
            <person name="McCowan C."/>
            <person name="Murphy C."/>
            <person name="Pearson M."/>
            <person name="Poon T.W."/>
            <person name="Priest M."/>
            <person name="Roberts A."/>
            <person name="Saif S."/>
            <person name="Shea T."/>
            <person name="Sisk P."/>
            <person name="Sykes S."/>
            <person name="Wortman J."/>
            <person name="Nusbaum C."/>
            <person name="Birren B."/>
        </authorList>
    </citation>
    <scope>NUCLEOTIDE SEQUENCE [LARGE SCALE GENOMIC DNA]</scope>
    <source>
        <strain evidence="7">Epiroticus2</strain>
    </source>
</reference>
<dbReference type="CDD" id="cd17745">
    <property type="entry name" value="BRCT_p53bp1_rpt1"/>
    <property type="match status" value="1"/>
</dbReference>
<dbReference type="PANTHER" id="PTHR15321:SF3">
    <property type="entry name" value="TP53-BINDING PROTEIN 1"/>
    <property type="match status" value="1"/>
</dbReference>
<evidence type="ECO:0000259" key="5">
    <source>
        <dbReference type="PROSITE" id="PS50172"/>
    </source>
</evidence>
<dbReference type="GO" id="GO:0042393">
    <property type="term" value="F:histone binding"/>
    <property type="evidence" value="ECO:0007669"/>
    <property type="project" value="TreeGrafter"/>
</dbReference>
<dbReference type="InterPro" id="IPR047250">
    <property type="entry name" value="BRCT_p53bp1-like_rpt2"/>
</dbReference>
<feature type="region of interest" description="Disordered" evidence="4">
    <location>
        <begin position="1"/>
        <end position="36"/>
    </location>
</feature>
<evidence type="ECO:0000256" key="3">
    <source>
        <dbReference type="ARBA" id="ARBA00023242"/>
    </source>
</evidence>